<evidence type="ECO:0000313" key="2">
    <source>
        <dbReference type="Proteomes" id="UP001057452"/>
    </source>
</evidence>
<sequence>MHGDDTRLLLKGKSIRLSIARLALVGGTNSENLIRRMLATALTNALACRELGWKERQALQQQEAIQGNGNTRLHVCCCSAVRPQADPQWLQ</sequence>
<dbReference type="Proteomes" id="UP001057452">
    <property type="component" value="Chromosome 7"/>
</dbReference>
<evidence type="ECO:0000313" key="1">
    <source>
        <dbReference type="EMBL" id="KAI4824183.1"/>
    </source>
</evidence>
<dbReference type="EMBL" id="CM043791">
    <property type="protein sequence ID" value="KAI4824183.1"/>
    <property type="molecule type" value="Genomic_DNA"/>
</dbReference>
<gene>
    <name evidence="1" type="ORF">KUCAC02_012717</name>
</gene>
<accession>A0ACB9XCS5</accession>
<comment type="caution">
    <text evidence="1">The sequence shown here is derived from an EMBL/GenBank/DDBJ whole genome shotgun (WGS) entry which is preliminary data.</text>
</comment>
<name>A0ACB9XCS5_CHAAC</name>
<proteinExistence type="predicted"/>
<reference evidence="1" key="1">
    <citation type="submission" date="2022-05" db="EMBL/GenBank/DDBJ databases">
        <title>Chromosome-level genome of Chaenocephalus aceratus.</title>
        <authorList>
            <person name="Park H."/>
        </authorList>
    </citation>
    <scope>NUCLEOTIDE SEQUENCE</scope>
    <source>
        <strain evidence="1">KU_202001</strain>
    </source>
</reference>
<keyword evidence="2" id="KW-1185">Reference proteome</keyword>
<organism evidence="1 2">
    <name type="scientific">Chaenocephalus aceratus</name>
    <name type="common">Blackfin icefish</name>
    <name type="synonym">Chaenichthys aceratus</name>
    <dbReference type="NCBI Taxonomy" id="36190"/>
    <lineage>
        <taxon>Eukaryota</taxon>
        <taxon>Metazoa</taxon>
        <taxon>Chordata</taxon>
        <taxon>Craniata</taxon>
        <taxon>Vertebrata</taxon>
        <taxon>Euteleostomi</taxon>
        <taxon>Actinopterygii</taxon>
        <taxon>Neopterygii</taxon>
        <taxon>Teleostei</taxon>
        <taxon>Neoteleostei</taxon>
        <taxon>Acanthomorphata</taxon>
        <taxon>Eupercaria</taxon>
        <taxon>Perciformes</taxon>
        <taxon>Notothenioidei</taxon>
        <taxon>Channichthyidae</taxon>
        <taxon>Chaenocephalus</taxon>
    </lineage>
</organism>
<protein>
    <submittedName>
        <fullName evidence="1">Uncharacterized protein</fullName>
    </submittedName>
</protein>